<keyword evidence="2" id="KW-0805">Transcription regulation</keyword>
<dbReference type="EMBL" id="NEVR01000002">
    <property type="protein sequence ID" value="OZI64995.1"/>
    <property type="molecule type" value="Genomic_DNA"/>
</dbReference>
<keyword evidence="3" id="KW-0731">Sigma factor</keyword>
<dbReference type="Gene3D" id="1.10.10.10">
    <property type="entry name" value="Winged helix-like DNA-binding domain superfamily/Winged helix DNA-binding domain"/>
    <property type="match status" value="1"/>
</dbReference>
<keyword evidence="4" id="KW-0804">Transcription</keyword>
<keyword evidence="9" id="KW-1185">Reference proteome</keyword>
<dbReference type="InterPro" id="IPR014284">
    <property type="entry name" value="RNA_pol_sigma-70_dom"/>
</dbReference>
<evidence type="ECO:0000313" key="8">
    <source>
        <dbReference type="EMBL" id="OZI64995.1"/>
    </source>
</evidence>
<dbReference type="SUPFAM" id="SSF88946">
    <property type="entry name" value="Sigma2 domain of RNA polymerase sigma factors"/>
    <property type="match status" value="1"/>
</dbReference>
<dbReference type="Proteomes" id="UP000216354">
    <property type="component" value="Unassembled WGS sequence"/>
</dbReference>
<reference evidence="8 9" key="2">
    <citation type="submission" date="2017-05" db="EMBL/GenBank/DDBJ databases">
        <title>Complete and WGS of Bordetella genogroups.</title>
        <authorList>
            <person name="Spilker T."/>
            <person name="Lipuma J."/>
        </authorList>
    </citation>
    <scope>NUCLEOTIDE SEQUENCE [LARGE SCALE GENOMIC DNA]</scope>
    <source>
        <strain evidence="8 9">AU9795</strain>
    </source>
</reference>
<dbReference type="InterPro" id="IPR013325">
    <property type="entry name" value="RNA_pol_sigma_r2"/>
</dbReference>
<dbReference type="PANTHER" id="PTHR43133:SF66">
    <property type="entry name" value="ECF RNA POLYMERASE SIGMA FACTOR SIGK"/>
    <property type="match status" value="1"/>
</dbReference>
<sequence length="187" mass="20812">MPTSVSAFDYEAALRGCADRRRDALAALYHEESARLFGVARRIVGDAARAEDVVHDAFVKIWQGAASFDPQRGSARGWIYSVTRHLALNLVRDHGREIVADETTTERFDADAALADWQTRRHDGWADHDGRIGPCLEALPAERRQCVLHAYVEGLSHPEIARRLGAPLGTVKAWITRSLKALRECLS</sequence>
<evidence type="ECO:0000259" key="6">
    <source>
        <dbReference type="Pfam" id="PF08281"/>
    </source>
</evidence>
<dbReference type="GO" id="GO:0006352">
    <property type="term" value="P:DNA-templated transcription initiation"/>
    <property type="evidence" value="ECO:0007669"/>
    <property type="project" value="InterPro"/>
</dbReference>
<dbReference type="PANTHER" id="PTHR43133">
    <property type="entry name" value="RNA POLYMERASE ECF-TYPE SIGMA FACTO"/>
    <property type="match status" value="1"/>
</dbReference>
<evidence type="ECO:0000256" key="4">
    <source>
        <dbReference type="ARBA" id="ARBA00023163"/>
    </source>
</evidence>
<evidence type="ECO:0000313" key="9">
    <source>
        <dbReference type="Proteomes" id="UP000216354"/>
    </source>
</evidence>
<dbReference type="RefSeq" id="WP_094828512.1">
    <property type="nucleotide sequence ID" value="NZ_NEVL01000005.1"/>
</dbReference>
<evidence type="ECO:0000256" key="1">
    <source>
        <dbReference type="ARBA" id="ARBA00010641"/>
    </source>
</evidence>
<evidence type="ECO:0000259" key="5">
    <source>
        <dbReference type="Pfam" id="PF04542"/>
    </source>
</evidence>
<dbReference type="EMBL" id="NEVL01000005">
    <property type="protein sequence ID" value="OZI29274.1"/>
    <property type="molecule type" value="Genomic_DNA"/>
</dbReference>
<dbReference type="InterPro" id="IPR039425">
    <property type="entry name" value="RNA_pol_sigma-70-like"/>
</dbReference>
<name>A0A261RW43_9BORD</name>
<evidence type="ECO:0000313" key="10">
    <source>
        <dbReference type="Proteomes" id="UP000217005"/>
    </source>
</evidence>
<feature type="domain" description="RNA polymerase sigma-70 region 2" evidence="5">
    <location>
        <begin position="28"/>
        <end position="96"/>
    </location>
</feature>
<dbReference type="CDD" id="cd06171">
    <property type="entry name" value="Sigma70_r4"/>
    <property type="match status" value="1"/>
</dbReference>
<dbReference type="InterPro" id="IPR007627">
    <property type="entry name" value="RNA_pol_sigma70_r2"/>
</dbReference>
<dbReference type="GO" id="GO:0003677">
    <property type="term" value="F:DNA binding"/>
    <property type="evidence" value="ECO:0007669"/>
    <property type="project" value="InterPro"/>
</dbReference>
<protein>
    <submittedName>
        <fullName evidence="7">RNA polymerase subunit sigma</fullName>
    </submittedName>
</protein>
<evidence type="ECO:0000313" key="7">
    <source>
        <dbReference type="EMBL" id="OZI29274.1"/>
    </source>
</evidence>
<dbReference type="SUPFAM" id="SSF88659">
    <property type="entry name" value="Sigma3 and sigma4 domains of RNA polymerase sigma factors"/>
    <property type="match status" value="1"/>
</dbReference>
<dbReference type="Proteomes" id="UP000217005">
    <property type="component" value="Unassembled WGS sequence"/>
</dbReference>
<evidence type="ECO:0000256" key="2">
    <source>
        <dbReference type="ARBA" id="ARBA00023015"/>
    </source>
</evidence>
<dbReference type="InterPro" id="IPR013324">
    <property type="entry name" value="RNA_pol_sigma_r3/r4-like"/>
</dbReference>
<dbReference type="Gene3D" id="1.10.1740.10">
    <property type="match status" value="1"/>
</dbReference>
<organism evidence="7 10">
    <name type="scientific">Bordetella genomosp. 1</name>
    <dbReference type="NCBI Taxonomy" id="1395607"/>
    <lineage>
        <taxon>Bacteria</taxon>
        <taxon>Pseudomonadati</taxon>
        <taxon>Pseudomonadota</taxon>
        <taxon>Betaproteobacteria</taxon>
        <taxon>Burkholderiales</taxon>
        <taxon>Alcaligenaceae</taxon>
        <taxon>Bordetella</taxon>
    </lineage>
</organism>
<gene>
    <name evidence="8" type="ORF">CAL27_07910</name>
    <name evidence="7" type="ORF">CEG14_21890</name>
</gene>
<evidence type="ECO:0000256" key="3">
    <source>
        <dbReference type="ARBA" id="ARBA00023082"/>
    </source>
</evidence>
<proteinExistence type="inferred from homology"/>
<accession>A0A261RW43</accession>
<dbReference type="InterPro" id="IPR013249">
    <property type="entry name" value="RNA_pol_sigma70_r4_t2"/>
</dbReference>
<dbReference type="GO" id="GO:0016987">
    <property type="term" value="F:sigma factor activity"/>
    <property type="evidence" value="ECO:0007669"/>
    <property type="project" value="UniProtKB-KW"/>
</dbReference>
<comment type="caution">
    <text evidence="7">The sequence shown here is derived from an EMBL/GenBank/DDBJ whole genome shotgun (WGS) entry which is preliminary data.</text>
</comment>
<dbReference type="Pfam" id="PF08281">
    <property type="entry name" value="Sigma70_r4_2"/>
    <property type="match status" value="1"/>
</dbReference>
<dbReference type="OrthoDB" id="9784272at2"/>
<reference evidence="7 10" key="1">
    <citation type="submission" date="2017-05" db="EMBL/GenBank/DDBJ databases">
        <title>Complete and WGS of Bordetella genogroups.</title>
        <authorList>
            <person name="Spilker T."/>
            <person name="LiPuma J."/>
        </authorList>
    </citation>
    <scope>NUCLEOTIDE SEQUENCE [LARGE SCALE GENOMIC DNA]</scope>
    <source>
        <strain evidence="7 10">AU17610</strain>
    </source>
</reference>
<dbReference type="Pfam" id="PF04542">
    <property type="entry name" value="Sigma70_r2"/>
    <property type="match status" value="1"/>
</dbReference>
<dbReference type="AlphaFoldDB" id="A0A261RW43"/>
<dbReference type="InterPro" id="IPR036388">
    <property type="entry name" value="WH-like_DNA-bd_sf"/>
</dbReference>
<comment type="similarity">
    <text evidence="1">Belongs to the sigma-70 factor family. ECF subfamily.</text>
</comment>
<dbReference type="NCBIfam" id="TIGR02937">
    <property type="entry name" value="sigma70-ECF"/>
    <property type="match status" value="1"/>
</dbReference>
<feature type="domain" description="RNA polymerase sigma factor 70 region 4 type 2" evidence="6">
    <location>
        <begin position="135"/>
        <end position="182"/>
    </location>
</feature>